<accession>A0ABQ5GNN1</accession>
<reference evidence="2" key="1">
    <citation type="journal article" date="2022" name="Int. J. Mol. Sci.">
        <title>Draft Genome of Tanacetum Coccineum: Genomic Comparison of Closely Related Tanacetum-Family Plants.</title>
        <authorList>
            <person name="Yamashiro T."/>
            <person name="Shiraishi A."/>
            <person name="Nakayama K."/>
            <person name="Satake H."/>
        </authorList>
    </citation>
    <scope>NUCLEOTIDE SEQUENCE</scope>
</reference>
<feature type="region of interest" description="Disordered" evidence="1">
    <location>
        <begin position="45"/>
        <end position="66"/>
    </location>
</feature>
<reference evidence="2" key="2">
    <citation type="submission" date="2022-01" db="EMBL/GenBank/DDBJ databases">
        <authorList>
            <person name="Yamashiro T."/>
            <person name="Shiraishi A."/>
            <person name="Satake H."/>
            <person name="Nakayama K."/>
        </authorList>
    </citation>
    <scope>NUCLEOTIDE SEQUENCE</scope>
</reference>
<sequence>MSPPVHASRAKFHWGIAFATGLKRYTDPVLVREMMMISKDGEVSKFPGYHSSEEEEEPIEEGEESIEQPKPYDLYGFVDHPELQMNEFAPHRLPHQEASDKELQAILPEIVTQVTNHVNNANGGDGGNGGNGGNNGCFDKGFLAWYTDQFHELAKLVPHLVTPEAKCIMRYINGLAPHIYGMLRATQPTTIQGAILIDGIHMDKAVRCGTLTRNGEKRKEVGETSWYPKCTKCNALVMHPENA</sequence>
<feature type="compositionally biased region" description="Acidic residues" evidence="1">
    <location>
        <begin position="53"/>
        <end position="66"/>
    </location>
</feature>
<dbReference type="Proteomes" id="UP001151760">
    <property type="component" value="Unassembled WGS sequence"/>
</dbReference>
<evidence type="ECO:0000256" key="1">
    <source>
        <dbReference type="SAM" id="MobiDB-lite"/>
    </source>
</evidence>
<keyword evidence="3" id="KW-1185">Reference proteome</keyword>
<comment type="caution">
    <text evidence="2">The sequence shown here is derived from an EMBL/GenBank/DDBJ whole genome shotgun (WGS) entry which is preliminary data.</text>
</comment>
<proteinExistence type="predicted"/>
<name>A0ABQ5GNN1_9ASTR</name>
<organism evidence="2 3">
    <name type="scientific">Tanacetum coccineum</name>
    <dbReference type="NCBI Taxonomy" id="301880"/>
    <lineage>
        <taxon>Eukaryota</taxon>
        <taxon>Viridiplantae</taxon>
        <taxon>Streptophyta</taxon>
        <taxon>Embryophyta</taxon>
        <taxon>Tracheophyta</taxon>
        <taxon>Spermatophyta</taxon>
        <taxon>Magnoliopsida</taxon>
        <taxon>eudicotyledons</taxon>
        <taxon>Gunneridae</taxon>
        <taxon>Pentapetalae</taxon>
        <taxon>asterids</taxon>
        <taxon>campanulids</taxon>
        <taxon>Asterales</taxon>
        <taxon>Asteraceae</taxon>
        <taxon>Asteroideae</taxon>
        <taxon>Anthemideae</taxon>
        <taxon>Anthemidinae</taxon>
        <taxon>Tanacetum</taxon>
    </lineage>
</organism>
<gene>
    <name evidence="2" type="ORF">Tco_1043775</name>
</gene>
<dbReference type="EMBL" id="BQNB010018678">
    <property type="protein sequence ID" value="GJT77050.1"/>
    <property type="molecule type" value="Genomic_DNA"/>
</dbReference>
<protein>
    <submittedName>
        <fullName evidence="2">Uncharacterized protein</fullName>
    </submittedName>
</protein>
<evidence type="ECO:0000313" key="2">
    <source>
        <dbReference type="EMBL" id="GJT77050.1"/>
    </source>
</evidence>
<evidence type="ECO:0000313" key="3">
    <source>
        <dbReference type="Proteomes" id="UP001151760"/>
    </source>
</evidence>